<dbReference type="GO" id="GO:0005524">
    <property type="term" value="F:ATP binding"/>
    <property type="evidence" value="ECO:0007669"/>
    <property type="project" value="UniProtKB-KW"/>
</dbReference>
<evidence type="ECO:0000313" key="16">
    <source>
        <dbReference type="Proteomes" id="UP001634394"/>
    </source>
</evidence>
<dbReference type="PANTHER" id="PTHR24223:SF443">
    <property type="entry name" value="MULTIDRUG-RESISTANCE LIKE PROTEIN 1, ISOFORM I"/>
    <property type="match status" value="1"/>
</dbReference>
<evidence type="ECO:0000313" key="15">
    <source>
        <dbReference type="EMBL" id="KAL3857785.1"/>
    </source>
</evidence>
<dbReference type="EC" id="7.6.2.3" evidence="10"/>
<dbReference type="PANTHER" id="PTHR24223">
    <property type="entry name" value="ATP-BINDING CASSETTE SUB-FAMILY C"/>
    <property type="match status" value="1"/>
</dbReference>
<dbReference type="GO" id="GO:0005774">
    <property type="term" value="C:vacuolar membrane"/>
    <property type="evidence" value="ECO:0007669"/>
    <property type="project" value="UniProtKB-SubCell"/>
</dbReference>
<evidence type="ECO:0000256" key="8">
    <source>
        <dbReference type="ARBA" id="ARBA00022989"/>
    </source>
</evidence>
<feature type="transmembrane region" description="Helical" evidence="12">
    <location>
        <begin position="279"/>
        <end position="299"/>
    </location>
</feature>
<dbReference type="Gene3D" id="3.40.50.300">
    <property type="entry name" value="P-loop containing nucleotide triphosphate hydrolases"/>
    <property type="match status" value="1"/>
</dbReference>
<comment type="similarity">
    <text evidence="2">Belongs to the ABC transporter superfamily. ABCC family. Conjugate transporter (TC 3.A.1.208) subfamily.</text>
</comment>
<dbReference type="InterPro" id="IPR003593">
    <property type="entry name" value="AAA+_ATPase"/>
</dbReference>
<dbReference type="InterPro" id="IPR036640">
    <property type="entry name" value="ABC1_TM_sf"/>
</dbReference>
<dbReference type="InterPro" id="IPR017871">
    <property type="entry name" value="ABC_transporter-like_CS"/>
</dbReference>
<evidence type="ECO:0000256" key="1">
    <source>
        <dbReference type="ARBA" id="ARBA00004128"/>
    </source>
</evidence>
<comment type="caution">
    <text evidence="15">The sequence shown here is derived from an EMBL/GenBank/DDBJ whole genome shotgun (WGS) entry which is preliminary data.</text>
</comment>
<gene>
    <name evidence="15" type="ORF">ACJMK2_012421</name>
</gene>
<feature type="domain" description="ABC transmembrane type-1" evidence="14">
    <location>
        <begin position="19"/>
        <end position="307"/>
    </location>
</feature>
<dbReference type="PROSITE" id="PS00211">
    <property type="entry name" value="ABC_TRANSPORTER_1"/>
    <property type="match status" value="1"/>
</dbReference>
<evidence type="ECO:0000256" key="9">
    <source>
        <dbReference type="ARBA" id="ARBA00023136"/>
    </source>
</evidence>
<sequence>VKYTVYFHYFGAMGKCFTVLALFLFIIYNASLVGANIWLRFWTDDFYLKQHLNTSHTQEYQQRNNMYLGIFGALGVAQGLSIFFFFVVFATRSVRASSLLHDKMLTRILRCPMSFFDTTPSGRILNRFARDIESIDNTLTEISQNWLRSFFTLVSTLVVISYTTPLFLVTVIPLGILYYLTQRFYIPTSRQLMRIEFKTWSPVCSHFSESIIGRSSIRAYGMTDTFIQQSKDKVDLHQVFYFAGQAIQRWRGVRLDFLGSFIALAASIFAVLSDSSTGGLVGLSISYALQFTMALNYMVRRAGELETNIVSVERIKQYTQLECESEENPNLYVLPKGWPEKGEIKFENYSTRYREGLDLVLKELTCVIPGGEKVGIVGRSGAGKSSLALALFRLIEASEGNIYIDGCKISEMALHDLRSRLTIIPQDPYVFSGTLRVNIDPHNNCTDEKVWSVLEQAHLRSFVLELPGALNYECKEGGQNFSLGQLQLICLARALLHKTNILILDEATAAVDMETDNLIQRTIRDEFKECTVLTIAHRLNTIMDYDRIMVLDKGQIREFDSPAMLLKDKSSIFYGMAKEVNLVSELKRGIHE</sequence>
<dbReference type="PROSITE" id="PS50893">
    <property type="entry name" value="ABC_TRANSPORTER_2"/>
    <property type="match status" value="1"/>
</dbReference>
<dbReference type="SUPFAM" id="SSF52540">
    <property type="entry name" value="P-loop containing nucleoside triphosphate hydrolases"/>
    <property type="match status" value="1"/>
</dbReference>
<keyword evidence="6" id="KW-0547">Nucleotide-binding</keyword>
<comment type="subcellular location">
    <subcellularLocation>
        <location evidence="1">Vacuole membrane</location>
        <topology evidence="1">Multi-pass membrane protein</topology>
    </subcellularLocation>
</comment>
<dbReference type="EMBL" id="JBJQND010000013">
    <property type="protein sequence ID" value="KAL3857785.1"/>
    <property type="molecule type" value="Genomic_DNA"/>
</dbReference>
<keyword evidence="7" id="KW-0067">ATP-binding</keyword>
<feature type="domain" description="ABC transporter" evidence="13">
    <location>
        <begin position="344"/>
        <end position="578"/>
    </location>
</feature>
<evidence type="ECO:0000256" key="10">
    <source>
        <dbReference type="ARBA" id="ARBA00024220"/>
    </source>
</evidence>
<feature type="non-terminal residue" evidence="15">
    <location>
        <position position="1"/>
    </location>
</feature>
<dbReference type="AlphaFoldDB" id="A0ABD3VB73"/>
<dbReference type="Pfam" id="PF00664">
    <property type="entry name" value="ABC_membrane"/>
    <property type="match status" value="1"/>
</dbReference>
<evidence type="ECO:0000256" key="2">
    <source>
        <dbReference type="ARBA" id="ARBA00009726"/>
    </source>
</evidence>
<dbReference type="FunFam" id="3.40.50.300:FF:000074">
    <property type="entry name" value="Multidrug resistance-associated protein 5 isoform 1"/>
    <property type="match status" value="1"/>
</dbReference>
<dbReference type="InterPro" id="IPR050173">
    <property type="entry name" value="ABC_transporter_C-like"/>
</dbReference>
<feature type="transmembrane region" description="Helical" evidence="12">
    <location>
        <begin position="150"/>
        <end position="180"/>
    </location>
</feature>
<dbReference type="InterPro" id="IPR003439">
    <property type="entry name" value="ABC_transporter-like_ATP-bd"/>
</dbReference>
<dbReference type="CDD" id="cd18603">
    <property type="entry name" value="ABC_6TM_MRP1_2_3_6_D2_like"/>
    <property type="match status" value="1"/>
</dbReference>
<dbReference type="InterPro" id="IPR011527">
    <property type="entry name" value="ABC1_TM_dom"/>
</dbReference>
<reference evidence="15 16" key="1">
    <citation type="submission" date="2024-11" db="EMBL/GenBank/DDBJ databases">
        <title>Chromosome-level genome assembly of the freshwater bivalve Anodonta woodiana.</title>
        <authorList>
            <person name="Chen X."/>
        </authorList>
    </citation>
    <scope>NUCLEOTIDE SEQUENCE [LARGE SCALE GENOMIC DNA]</scope>
    <source>
        <strain evidence="15">MN2024</strain>
        <tissue evidence="15">Gills</tissue>
    </source>
</reference>
<keyword evidence="4 12" id="KW-0812">Transmembrane</keyword>
<evidence type="ECO:0000256" key="7">
    <source>
        <dbReference type="ARBA" id="ARBA00022840"/>
    </source>
</evidence>
<evidence type="ECO:0000256" key="5">
    <source>
        <dbReference type="ARBA" id="ARBA00022737"/>
    </source>
</evidence>
<evidence type="ECO:0000256" key="12">
    <source>
        <dbReference type="SAM" id="Phobius"/>
    </source>
</evidence>
<dbReference type="PROSITE" id="PS50929">
    <property type="entry name" value="ABC_TM1F"/>
    <property type="match status" value="1"/>
</dbReference>
<keyword evidence="3" id="KW-0813">Transport</keyword>
<keyword evidence="9 12" id="KW-0472">Membrane</keyword>
<evidence type="ECO:0000256" key="11">
    <source>
        <dbReference type="ARBA" id="ARBA00047523"/>
    </source>
</evidence>
<name>A0ABD3VB73_SINWO</name>
<dbReference type="Pfam" id="PF00005">
    <property type="entry name" value="ABC_tran"/>
    <property type="match status" value="1"/>
</dbReference>
<keyword evidence="5" id="KW-0677">Repeat</keyword>
<organism evidence="15 16">
    <name type="scientific">Sinanodonta woodiana</name>
    <name type="common">Chinese pond mussel</name>
    <name type="synonym">Anodonta woodiana</name>
    <dbReference type="NCBI Taxonomy" id="1069815"/>
    <lineage>
        <taxon>Eukaryota</taxon>
        <taxon>Metazoa</taxon>
        <taxon>Spiralia</taxon>
        <taxon>Lophotrochozoa</taxon>
        <taxon>Mollusca</taxon>
        <taxon>Bivalvia</taxon>
        <taxon>Autobranchia</taxon>
        <taxon>Heteroconchia</taxon>
        <taxon>Palaeoheterodonta</taxon>
        <taxon>Unionida</taxon>
        <taxon>Unionoidea</taxon>
        <taxon>Unionidae</taxon>
        <taxon>Unioninae</taxon>
        <taxon>Sinanodonta</taxon>
    </lineage>
</organism>
<evidence type="ECO:0000256" key="3">
    <source>
        <dbReference type="ARBA" id="ARBA00022448"/>
    </source>
</evidence>
<dbReference type="GO" id="GO:0015431">
    <property type="term" value="F:ABC-type glutathione S-conjugate transporter activity"/>
    <property type="evidence" value="ECO:0007669"/>
    <property type="project" value="UniProtKB-EC"/>
</dbReference>
<dbReference type="InterPro" id="IPR027417">
    <property type="entry name" value="P-loop_NTPase"/>
</dbReference>
<keyword evidence="16" id="KW-1185">Reference proteome</keyword>
<feature type="transmembrane region" description="Helical" evidence="12">
    <location>
        <begin position="255"/>
        <end position="273"/>
    </location>
</feature>
<evidence type="ECO:0000256" key="4">
    <source>
        <dbReference type="ARBA" id="ARBA00022692"/>
    </source>
</evidence>
<comment type="catalytic activity">
    <reaction evidence="11">
        <text>leukotriene C4(in) + ATP + H2O = leukotriene C4(out) + ADP + phosphate + H(+)</text>
        <dbReference type="Rhea" id="RHEA:38963"/>
        <dbReference type="ChEBI" id="CHEBI:15377"/>
        <dbReference type="ChEBI" id="CHEBI:15378"/>
        <dbReference type="ChEBI" id="CHEBI:30616"/>
        <dbReference type="ChEBI" id="CHEBI:43474"/>
        <dbReference type="ChEBI" id="CHEBI:57973"/>
        <dbReference type="ChEBI" id="CHEBI:456216"/>
    </reaction>
    <physiologicalReaction direction="left-to-right" evidence="11">
        <dbReference type="Rhea" id="RHEA:38964"/>
    </physiologicalReaction>
</comment>
<dbReference type="Gene3D" id="1.20.1560.10">
    <property type="entry name" value="ABC transporter type 1, transmembrane domain"/>
    <property type="match status" value="1"/>
</dbReference>
<protein>
    <recommendedName>
        <fullName evidence="10">ABC-type glutathione-S-conjugate transporter</fullName>
        <ecNumber evidence="10">7.6.2.3</ecNumber>
    </recommendedName>
</protein>
<dbReference type="FunFam" id="1.20.1560.10:FF:000001">
    <property type="entry name" value="ATP-binding cassette subfamily C member 1"/>
    <property type="match status" value="1"/>
</dbReference>
<accession>A0ABD3VB73</accession>
<evidence type="ECO:0000259" key="13">
    <source>
        <dbReference type="PROSITE" id="PS50893"/>
    </source>
</evidence>
<dbReference type="SUPFAM" id="SSF90123">
    <property type="entry name" value="ABC transporter transmembrane region"/>
    <property type="match status" value="1"/>
</dbReference>
<feature type="transmembrane region" description="Helical" evidence="12">
    <location>
        <begin position="66"/>
        <end position="90"/>
    </location>
</feature>
<dbReference type="SMART" id="SM00382">
    <property type="entry name" value="AAA"/>
    <property type="match status" value="1"/>
</dbReference>
<evidence type="ECO:0000256" key="6">
    <source>
        <dbReference type="ARBA" id="ARBA00022741"/>
    </source>
</evidence>
<proteinExistence type="inferred from homology"/>
<dbReference type="CDD" id="cd03244">
    <property type="entry name" value="ABCC_MRP_domain2"/>
    <property type="match status" value="1"/>
</dbReference>
<evidence type="ECO:0000259" key="14">
    <source>
        <dbReference type="PROSITE" id="PS50929"/>
    </source>
</evidence>
<keyword evidence="8 12" id="KW-1133">Transmembrane helix</keyword>
<dbReference type="Proteomes" id="UP001634394">
    <property type="component" value="Unassembled WGS sequence"/>
</dbReference>